<feature type="domain" description="C2H2-type" evidence="21">
    <location>
        <begin position="309"/>
        <end position="337"/>
    </location>
</feature>
<feature type="compositionally biased region" description="Basic residues" evidence="20">
    <location>
        <begin position="54"/>
        <end position="64"/>
    </location>
</feature>
<sequence length="900" mass="100459">MTVLRAGKPKSGAEDRFIDASSVVKMVKDALRAGQREHRDARDGVPQRGGAGRLGRRRGRRMPGGRRTGLVPGTEPEGRGAGGRRHSPASLPPPLPQAGAAIATRRTPAPSGAAGTEPGHGERRAGRWAAGRECRSGLSRVSLPQPFSQRTYQPPAAGPGAGPAAFPAFQFRGRHENPDWRRLSTVDVERVAREGDVAALQAHLEHVTFCSAERECCPHCQGPADPLLLKLLRLAQLSTEYLLHTQEYLSAQLGNLEEGLRETQAQRDQLGKEVAQRSQEIQGLKEECRRRKKMISTQQMMLEARANYHQCPFCDKAFMTYSFLQGHIQRRHPGESEIEQKKKGNIEKMQDEIEKLKEQLQFTKSQLESEQQANLARLSKQLLELQKSNTQQKSNLGTLKDVQEFTEEKPQRPQEHPDVVRLLEKQEKKWMSLLQALRHDHDTEKSLLMSQIETIKTSAREDLNRNNVFYRKRIEDLEQRLQEQNDLVISQKKKIKELSTKPPPSVKTYDVSTSVERLQEPKPCPSVPPHETEKIDLKPDRSNHYLINALKSDPSLTKELRVVLEQALEEKLESLGIKAGVRGISSDRLNKILRAIEHARERKERLEPNIHGIRERLQRQLGLRVEEKSLSSSRPDSCVQLPSEEKHRLNPLGISSFATPQKPSKWSPSAVRPPGQRTVIPEYSSTPKPRKILGSGLSRKTPSITTPPFSSEEEADEDDMKQSYVAPEKLQKWSKPSSSIVHAFQKPSGKSNGNAMEENGTEETGTPAKTPKGTVIQKLAKQVGDTLSNHGNKNKPAGGINVAQAFIKKEEVKETKLTEAVEDDWAISSVEEDILSMKDDRGQKGMTVQKNEPSAASVVHAWGLPKKSAPKEEGLHEADNTSTLKSSLVTVTDWSDSSDI</sequence>
<evidence type="ECO:0000256" key="16">
    <source>
        <dbReference type="ARBA" id="ARBA00072553"/>
    </source>
</evidence>
<keyword evidence="12" id="KW-0969">Cilium</keyword>
<dbReference type="Ensembl" id="ENSFALT00000039076.1">
    <property type="protein sequence ID" value="ENSFALP00000023559.1"/>
    <property type="gene ID" value="ENSFALG00000004477.2"/>
</dbReference>
<evidence type="ECO:0000256" key="7">
    <source>
        <dbReference type="ARBA" id="ARBA00022723"/>
    </source>
</evidence>
<dbReference type="InterPro" id="IPR013087">
    <property type="entry name" value="Znf_C2H2_type"/>
</dbReference>
<evidence type="ECO:0000313" key="23">
    <source>
        <dbReference type="Proteomes" id="UP000016665"/>
    </source>
</evidence>
<keyword evidence="15" id="KW-0966">Cell projection</keyword>
<dbReference type="PANTHER" id="PTHR21502">
    <property type="entry name" value="ZINC FINGER PROTEIN DZIP1"/>
    <property type="match status" value="1"/>
</dbReference>
<name>A0A803VLF3_FICAL</name>
<keyword evidence="7" id="KW-0479">Metal-binding</keyword>
<evidence type="ECO:0000256" key="18">
    <source>
        <dbReference type="PROSITE-ProRule" id="PRU00042"/>
    </source>
</evidence>
<feature type="compositionally biased region" description="Polar residues" evidence="20">
    <location>
        <begin position="698"/>
        <end position="709"/>
    </location>
</feature>
<evidence type="ECO:0000256" key="17">
    <source>
        <dbReference type="ARBA" id="ARBA00079993"/>
    </source>
</evidence>
<dbReference type="GO" id="GO:0005634">
    <property type="term" value="C:nucleus"/>
    <property type="evidence" value="ECO:0007669"/>
    <property type="project" value="UniProtKB-SubCell"/>
</dbReference>
<keyword evidence="10" id="KW-0862">Zinc</keyword>
<feature type="compositionally biased region" description="Basic and acidic residues" evidence="20">
    <location>
        <begin position="119"/>
        <end position="133"/>
    </location>
</feature>
<keyword evidence="23" id="KW-1185">Reference proteome</keyword>
<evidence type="ECO:0000256" key="3">
    <source>
        <dbReference type="ARBA" id="ARBA00004123"/>
    </source>
</evidence>
<evidence type="ECO:0000313" key="22">
    <source>
        <dbReference type="Ensembl" id="ENSFALP00000023559.1"/>
    </source>
</evidence>
<evidence type="ECO:0000256" key="12">
    <source>
        <dbReference type="ARBA" id="ARBA00023069"/>
    </source>
</evidence>
<dbReference type="GeneTree" id="ENSGT00940000156862"/>
<dbReference type="Proteomes" id="UP000016665">
    <property type="component" value="Chromosome 1"/>
</dbReference>
<feature type="coiled-coil region" evidence="19">
    <location>
        <begin position="339"/>
        <end position="395"/>
    </location>
</feature>
<dbReference type="GO" id="GO:0060271">
    <property type="term" value="P:cilium assembly"/>
    <property type="evidence" value="ECO:0007669"/>
    <property type="project" value="TreeGrafter"/>
</dbReference>
<reference evidence="22 23" key="1">
    <citation type="journal article" date="2012" name="Nature">
        <title>The genomic landscape of species divergence in Ficedula flycatchers.</title>
        <authorList>
            <person name="Ellegren H."/>
            <person name="Smeds L."/>
            <person name="Burri R."/>
            <person name="Olason P.I."/>
            <person name="Backstrom N."/>
            <person name="Kawakami T."/>
            <person name="Kunstner A."/>
            <person name="Makinen H."/>
            <person name="Nadachowska-Brzyska K."/>
            <person name="Qvarnstrom A."/>
            <person name="Uebbing S."/>
            <person name="Wolf J.B."/>
        </authorList>
    </citation>
    <scope>NUCLEOTIDE SEQUENCE [LARGE SCALE GENOMIC DNA]</scope>
</reference>
<dbReference type="GO" id="GO:0005814">
    <property type="term" value="C:centriole"/>
    <property type="evidence" value="ECO:0007669"/>
    <property type="project" value="UniProtKB-SubCell"/>
</dbReference>
<dbReference type="PROSITE" id="PS00028">
    <property type="entry name" value="ZINC_FINGER_C2H2_1"/>
    <property type="match status" value="1"/>
</dbReference>
<reference evidence="22" key="2">
    <citation type="submission" date="2025-08" db="UniProtKB">
        <authorList>
            <consortium name="Ensembl"/>
        </authorList>
    </citation>
    <scope>IDENTIFICATION</scope>
</reference>
<evidence type="ECO:0000256" key="4">
    <source>
        <dbReference type="ARBA" id="ARBA00009131"/>
    </source>
</evidence>
<dbReference type="PROSITE" id="PS50157">
    <property type="entry name" value="ZINC_FINGER_C2H2_2"/>
    <property type="match status" value="1"/>
</dbReference>
<keyword evidence="9" id="KW-0970">Cilium biogenesis/degradation</keyword>
<proteinExistence type="inferred from homology"/>
<feature type="region of interest" description="Disordered" evidence="20">
    <location>
        <begin position="627"/>
        <end position="773"/>
    </location>
</feature>
<evidence type="ECO:0000256" key="15">
    <source>
        <dbReference type="ARBA" id="ARBA00023273"/>
    </source>
</evidence>
<keyword evidence="6" id="KW-0963">Cytoplasm</keyword>
<accession>A0A803VLF3</accession>
<dbReference type="Pfam" id="PF25977">
    <property type="entry name" value="DZIP1"/>
    <property type="match status" value="1"/>
</dbReference>
<evidence type="ECO:0000256" key="20">
    <source>
        <dbReference type="SAM" id="MobiDB-lite"/>
    </source>
</evidence>
<keyword evidence="14" id="KW-0539">Nucleus</keyword>
<organism evidence="22 23">
    <name type="scientific">Ficedula albicollis</name>
    <name type="common">Collared flycatcher</name>
    <name type="synonym">Muscicapa albicollis</name>
    <dbReference type="NCBI Taxonomy" id="59894"/>
    <lineage>
        <taxon>Eukaryota</taxon>
        <taxon>Metazoa</taxon>
        <taxon>Chordata</taxon>
        <taxon>Craniata</taxon>
        <taxon>Vertebrata</taxon>
        <taxon>Euteleostomi</taxon>
        <taxon>Archelosauria</taxon>
        <taxon>Archosauria</taxon>
        <taxon>Dinosauria</taxon>
        <taxon>Saurischia</taxon>
        <taxon>Theropoda</taxon>
        <taxon>Coelurosauria</taxon>
        <taxon>Aves</taxon>
        <taxon>Neognathae</taxon>
        <taxon>Neoaves</taxon>
        <taxon>Telluraves</taxon>
        <taxon>Australaves</taxon>
        <taxon>Passeriformes</taxon>
        <taxon>Muscicapidae</taxon>
        <taxon>Ficedula</taxon>
    </lineage>
</organism>
<evidence type="ECO:0000256" key="10">
    <source>
        <dbReference type="ARBA" id="ARBA00022833"/>
    </source>
</evidence>
<dbReference type="FunFam" id="3.30.160.60:FF:001591">
    <property type="entry name" value="DAZ interacting zinc finger protein 1"/>
    <property type="match status" value="1"/>
</dbReference>
<dbReference type="GO" id="GO:0008270">
    <property type="term" value="F:zinc ion binding"/>
    <property type="evidence" value="ECO:0007669"/>
    <property type="project" value="UniProtKB-KW"/>
</dbReference>
<evidence type="ECO:0000256" key="5">
    <source>
        <dbReference type="ARBA" id="ARBA00022473"/>
    </source>
</evidence>
<comment type="subcellular location">
    <subcellularLocation>
        <location evidence="2">Cytoplasm</location>
        <location evidence="2">Cytoskeleton</location>
        <location evidence="2">Cilium basal body</location>
    </subcellularLocation>
    <subcellularLocation>
        <location evidence="1">Cytoplasm</location>
        <location evidence="1">Cytoskeleton</location>
        <location evidence="1">Microtubule organizing center</location>
        <location evidence="1">Centrosome</location>
        <location evidence="1">Centriole</location>
    </subcellularLocation>
    <subcellularLocation>
        <location evidence="3">Nucleus</location>
    </subcellularLocation>
</comment>
<comment type="similarity">
    <text evidence="4">Belongs to the DZIP C2H2-type zinc-finger protein family.</text>
</comment>
<protein>
    <recommendedName>
        <fullName evidence="16">Cilium assembly protein DZIP1</fullName>
    </recommendedName>
    <alternativeName>
        <fullName evidence="17">DAZ-interacting zinc finger protein 1</fullName>
    </alternativeName>
</protein>
<dbReference type="SMART" id="SM00355">
    <property type="entry name" value="ZnF_C2H2"/>
    <property type="match status" value="1"/>
</dbReference>
<keyword evidence="13" id="KW-0206">Cytoskeleton</keyword>
<feature type="compositionally biased region" description="Basic and acidic residues" evidence="20">
    <location>
        <begin position="30"/>
        <end position="45"/>
    </location>
</feature>
<dbReference type="GO" id="GO:0036064">
    <property type="term" value="C:ciliary basal body"/>
    <property type="evidence" value="ECO:0007669"/>
    <property type="project" value="UniProtKB-ARBA"/>
</dbReference>
<dbReference type="InterPro" id="IPR051241">
    <property type="entry name" value="DZIP_RILPL"/>
</dbReference>
<dbReference type="PANTHER" id="PTHR21502:SF5">
    <property type="entry name" value="CILIUM ASSEMBLY PROTEIN DZIP1"/>
    <property type="match status" value="1"/>
</dbReference>
<evidence type="ECO:0000256" key="1">
    <source>
        <dbReference type="ARBA" id="ARBA00004114"/>
    </source>
</evidence>
<feature type="region of interest" description="Disordered" evidence="20">
    <location>
        <begin position="30"/>
        <end position="133"/>
    </location>
</feature>
<evidence type="ECO:0000259" key="21">
    <source>
        <dbReference type="PROSITE" id="PS50157"/>
    </source>
</evidence>
<evidence type="ECO:0000256" key="19">
    <source>
        <dbReference type="SAM" id="Coils"/>
    </source>
</evidence>
<keyword evidence="11 19" id="KW-0175">Coiled coil</keyword>
<gene>
    <name evidence="22" type="primary">DZIP1</name>
</gene>
<evidence type="ECO:0000256" key="6">
    <source>
        <dbReference type="ARBA" id="ARBA00022490"/>
    </source>
</evidence>
<evidence type="ECO:0000256" key="14">
    <source>
        <dbReference type="ARBA" id="ARBA00023242"/>
    </source>
</evidence>
<evidence type="ECO:0000256" key="11">
    <source>
        <dbReference type="ARBA" id="ARBA00023054"/>
    </source>
</evidence>
<reference evidence="22" key="3">
    <citation type="submission" date="2025-09" db="UniProtKB">
        <authorList>
            <consortium name="Ensembl"/>
        </authorList>
    </citation>
    <scope>IDENTIFICATION</scope>
</reference>
<dbReference type="Gene3D" id="3.30.160.60">
    <property type="entry name" value="Classic Zinc Finger"/>
    <property type="match status" value="1"/>
</dbReference>
<dbReference type="GO" id="GO:0005737">
    <property type="term" value="C:cytoplasm"/>
    <property type="evidence" value="ECO:0007669"/>
    <property type="project" value="UniProtKB-ARBA"/>
</dbReference>
<dbReference type="InterPro" id="IPR032714">
    <property type="entry name" value="DZIP1_N"/>
</dbReference>
<dbReference type="GO" id="GO:0007507">
    <property type="term" value="P:heart development"/>
    <property type="evidence" value="ECO:0007669"/>
    <property type="project" value="UniProtKB-ARBA"/>
</dbReference>
<evidence type="ECO:0000256" key="2">
    <source>
        <dbReference type="ARBA" id="ARBA00004120"/>
    </source>
</evidence>
<dbReference type="AlphaFoldDB" id="A0A803VLF3"/>
<feature type="coiled-coil region" evidence="19">
    <location>
        <begin position="460"/>
        <end position="501"/>
    </location>
</feature>
<dbReference type="InterPro" id="IPR058883">
    <property type="entry name" value="DZIP1_dom"/>
</dbReference>
<evidence type="ECO:0000256" key="8">
    <source>
        <dbReference type="ARBA" id="ARBA00022771"/>
    </source>
</evidence>
<dbReference type="Pfam" id="PF13815">
    <property type="entry name" value="Dzip-like_N"/>
    <property type="match status" value="1"/>
</dbReference>
<keyword evidence="8 18" id="KW-0863">Zinc-finger</keyword>
<keyword evidence="5" id="KW-0217">Developmental protein</keyword>
<evidence type="ECO:0000256" key="9">
    <source>
        <dbReference type="ARBA" id="ARBA00022794"/>
    </source>
</evidence>
<feature type="compositionally biased region" description="Polar residues" evidence="20">
    <location>
        <begin position="656"/>
        <end position="667"/>
    </location>
</feature>
<evidence type="ECO:0000256" key="13">
    <source>
        <dbReference type="ARBA" id="ARBA00023212"/>
    </source>
</evidence>
<feature type="coiled-coil region" evidence="19">
    <location>
        <begin position="253"/>
        <end position="287"/>
    </location>
</feature>